<proteinExistence type="predicted"/>
<sequence length="61" mass="7043">MSRNTKYEAKRKGKGQKKITVWVPEEAEVEVKQMCDFLCENTSYVPFMARSLVTGKMKKAI</sequence>
<accession>A0ABY2VYP5</accession>
<evidence type="ECO:0000313" key="2">
    <source>
        <dbReference type="Proteomes" id="UP000307164"/>
    </source>
</evidence>
<organism evidence="1 2">
    <name type="scientific">Pseudoalteromonas aurantia</name>
    <dbReference type="NCBI Taxonomy" id="43654"/>
    <lineage>
        <taxon>Bacteria</taxon>
        <taxon>Pseudomonadati</taxon>
        <taxon>Pseudomonadota</taxon>
        <taxon>Gammaproteobacteria</taxon>
        <taxon>Alteromonadales</taxon>
        <taxon>Pseudoalteromonadaceae</taxon>
        <taxon>Pseudoalteromonas</taxon>
    </lineage>
</organism>
<protein>
    <submittedName>
        <fullName evidence="1">Uncharacterized protein</fullName>
    </submittedName>
</protein>
<comment type="caution">
    <text evidence="1">The sequence shown here is derived from an EMBL/GenBank/DDBJ whole genome shotgun (WGS) entry which is preliminary data.</text>
</comment>
<reference evidence="2" key="1">
    <citation type="submission" date="2019-06" db="EMBL/GenBank/DDBJ databases">
        <title>Co-occurence of chitin degradation, pigmentation and bioactivity in marine Pseudoalteromonas.</title>
        <authorList>
            <person name="Sonnenschein E.C."/>
            <person name="Bech P.K."/>
        </authorList>
    </citation>
    <scope>NUCLEOTIDE SEQUENCE [LARGE SCALE GENOMIC DNA]</scope>
    <source>
        <strain evidence="2">S3895</strain>
    </source>
</reference>
<evidence type="ECO:0000313" key="1">
    <source>
        <dbReference type="EMBL" id="TMO75320.1"/>
    </source>
</evidence>
<dbReference type="Proteomes" id="UP000307164">
    <property type="component" value="Unassembled WGS sequence"/>
</dbReference>
<dbReference type="RefSeq" id="WP_138676414.1">
    <property type="nucleotide sequence ID" value="NZ_PNBW01000038.1"/>
</dbReference>
<keyword evidence="2" id="KW-1185">Reference proteome</keyword>
<gene>
    <name evidence="1" type="ORF">CWC20_08340</name>
</gene>
<dbReference type="EMBL" id="PNBW01000038">
    <property type="protein sequence ID" value="TMO75320.1"/>
    <property type="molecule type" value="Genomic_DNA"/>
</dbReference>
<name>A0ABY2VYP5_9GAMM</name>